<dbReference type="InterPro" id="IPR029058">
    <property type="entry name" value="AB_hydrolase_fold"/>
</dbReference>
<evidence type="ECO:0000256" key="5">
    <source>
        <dbReference type="ARBA" id="ARBA00023180"/>
    </source>
</evidence>
<evidence type="ECO:0000256" key="3">
    <source>
        <dbReference type="ARBA" id="ARBA00022729"/>
    </source>
</evidence>
<organism evidence="6 7">
    <name type="scientific">Kitasatospora putterlickiae</name>
    <dbReference type="NCBI Taxonomy" id="221725"/>
    <lineage>
        <taxon>Bacteria</taxon>
        <taxon>Bacillati</taxon>
        <taxon>Actinomycetota</taxon>
        <taxon>Actinomycetes</taxon>
        <taxon>Kitasatosporales</taxon>
        <taxon>Streptomycetaceae</taxon>
        <taxon>Kitasatospora</taxon>
    </lineage>
</organism>
<protein>
    <submittedName>
        <fullName evidence="6">Peptidase S10</fullName>
    </submittedName>
</protein>
<dbReference type="PANTHER" id="PTHR11802:SF3">
    <property type="entry name" value="RETINOID-INDUCIBLE SERINE CARBOXYPEPTIDASE"/>
    <property type="match status" value="1"/>
</dbReference>
<dbReference type="Gene3D" id="3.40.50.1820">
    <property type="entry name" value="alpha/beta hydrolase"/>
    <property type="match status" value="1"/>
</dbReference>
<sequence>MPRQPVYSIPANVAHTQTLHFFPDPGKKEEEGLPKTARSYAGYADVDGPGPAKSHLFHWFFESQTCDPHLDADKQKELIERTPLLIWLNGGPGASSLAGLFLENGPLRVGDDAAGSISVSPDSWNQEAHVLYWDQPVGAGYSYCETEDVYVEDEETLSLMFWQALQRFFDTYPEYLACPLYVCGESYAGKYVPYIAKRIHEQNGSHAGTHLNLRGIAVGNGWIKPELSVRVMIDYAYASGFLGLNQKAALDFAYVDFQEALKAGRMRKATDLGNGLVNAVLAFGGNFDVYDARRWDDLSVGSLPAYLNSTQVKEAVHAEHEWQFADNSGPVATALKADIMADASPLYADLIHAKEKYKVLLYTGDFDTACGYQSTEEILAEIMKDGWGNAKRLIWKQAQGHPKGFVRTLDNVTQVAVPDSGHEVPYYQPQISREMLYNWLFDRPFQGQDPTGVVQAILDKAQEDADKEAA</sequence>
<dbReference type="EMBL" id="BAAAKJ010000493">
    <property type="protein sequence ID" value="GAA1414620.1"/>
    <property type="molecule type" value="Genomic_DNA"/>
</dbReference>
<dbReference type="InterPro" id="IPR018202">
    <property type="entry name" value="Ser_caboxypep_ser_AS"/>
</dbReference>
<dbReference type="Proteomes" id="UP001499863">
    <property type="component" value="Unassembled WGS sequence"/>
</dbReference>
<proteinExistence type="predicted"/>
<dbReference type="PANTHER" id="PTHR11802">
    <property type="entry name" value="SERINE PROTEASE FAMILY S10 SERINE CARBOXYPEPTIDASE"/>
    <property type="match status" value="1"/>
</dbReference>
<dbReference type="Pfam" id="PF00450">
    <property type="entry name" value="Peptidase_S10"/>
    <property type="match status" value="1"/>
</dbReference>
<dbReference type="SUPFAM" id="SSF53474">
    <property type="entry name" value="alpha/beta-Hydrolases"/>
    <property type="match status" value="1"/>
</dbReference>
<dbReference type="RefSeq" id="WP_344345362.1">
    <property type="nucleotide sequence ID" value="NZ_BAAAKJ010000493.1"/>
</dbReference>
<name>A0ABP4JAS9_9ACTN</name>
<keyword evidence="5" id="KW-0325">Glycoprotein</keyword>
<evidence type="ECO:0000313" key="7">
    <source>
        <dbReference type="Proteomes" id="UP001499863"/>
    </source>
</evidence>
<keyword evidence="4" id="KW-0378">Hydrolase</keyword>
<dbReference type="InterPro" id="IPR033124">
    <property type="entry name" value="Ser_caboxypep_his_AS"/>
</dbReference>
<dbReference type="PROSITE" id="PS00560">
    <property type="entry name" value="CARBOXYPEPT_SER_HIS"/>
    <property type="match status" value="1"/>
</dbReference>
<keyword evidence="1" id="KW-0121">Carboxypeptidase</keyword>
<keyword evidence="2" id="KW-0645">Protease</keyword>
<dbReference type="InterPro" id="IPR001563">
    <property type="entry name" value="Peptidase_S10"/>
</dbReference>
<evidence type="ECO:0000256" key="4">
    <source>
        <dbReference type="ARBA" id="ARBA00022801"/>
    </source>
</evidence>
<evidence type="ECO:0000256" key="2">
    <source>
        <dbReference type="ARBA" id="ARBA00022670"/>
    </source>
</evidence>
<evidence type="ECO:0000313" key="6">
    <source>
        <dbReference type="EMBL" id="GAA1414620.1"/>
    </source>
</evidence>
<keyword evidence="3" id="KW-0732">Signal</keyword>
<accession>A0ABP4JAS9</accession>
<gene>
    <name evidence="6" type="ORF">GCM10009639_68430</name>
</gene>
<evidence type="ECO:0000256" key="1">
    <source>
        <dbReference type="ARBA" id="ARBA00022645"/>
    </source>
</evidence>
<comment type="caution">
    <text evidence="6">The sequence shown here is derived from an EMBL/GenBank/DDBJ whole genome shotgun (WGS) entry which is preliminary data.</text>
</comment>
<dbReference type="PRINTS" id="PR00724">
    <property type="entry name" value="CRBOXYPTASEC"/>
</dbReference>
<reference evidence="7" key="1">
    <citation type="journal article" date="2019" name="Int. J. Syst. Evol. Microbiol.">
        <title>The Global Catalogue of Microorganisms (GCM) 10K type strain sequencing project: providing services to taxonomists for standard genome sequencing and annotation.</title>
        <authorList>
            <consortium name="The Broad Institute Genomics Platform"/>
            <consortium name="The Broad Institute Genome Sequencing Center for Infectious Disease"/>
            <person name="Wu L."/>
            <person name="Ma J."/>
        </authorList>
    </citation>
    <scope>NUCLEOTIDE SEQUENCE [LARGE SCALE GENOMIC DNA]</scope>
    <source>
        <strain evidence="7">JCM 12393</strain>
    </source>
</reference>
<keyword evidence="7" id="KW-1185">Reference proteome</keyword>
<dbReference type="PROSITE" id="PS00131">
    <property type="entry name" value="CARBOXYPEPT_SER_SER"/>
    <property type="match status" value="1"/>
</dbReference>